<protein>
    <submittedName>
        <fullName evidence="2">AAA family ATPase</fullName>
    </submittedName>
</protein>
<evidence type="ECO:0000313" key="3">
    <source>
        <dbReference type="Proteomes" id="UP001061862"/>
    </source>
</evidence>
<feature type="domain" description="Polynucleotide kinase PNKP phosphatase" evidence="1">
    <location>
        <begin position="3"/>
        <end position="139"/>
    </location>
</feature>
<dbReference type="Gene3D" id="3.40.50.1000">
    <property type="entry name" value="HAD superfamily/HAD-like"/>
    <property type="match status" value="1"/>
</dbReference>
<evidence type="ECO:0000313" key="2">
    <source>
        <dbReference type="EMBL" id="UXN70863.1"/>
    </source>
</evidence>
<proteinExistence type="predicted"/>
<dbReference type="EMBL" id="CP104965">
    <property type="protein sequence ID" value="UXN70863.1"/>
    <property type="molecule type" value="Genomic_DNA"/>
</dbReference>
<dbReference type="InterPro" id="IPR023214">
    <property type="entry name" value="HAD_sf"/>
</dbReference>
<reference evidence="2 3" key="1">
    <citation type="submission" date="2022-09" db="EMBL/GenBank/DDBJ databases">
        <title>Interaction between co-microsymbionts with complementary sets of symbiotic genes in legume-rhizobium systems.</title>
        <authorList>
            <person name="Safronova V."/>
            <person name="Sazanova A."/>
            <person name="Afonin A."/>
            <person name="Chirak E."/>
        </authorList>
    </citation>
    <scope>NUCLEOTIDE SEQUENCE [LARGE SCALE GENOMIC DNA]</scope>
    <source>
        <strain evidence="2 3">A18/4-1</strain>
    </source>
</reference>
<sequence>MFVVFDLDGTLADIGHRVHHVRGGNRNYDAFFAECINDLPNVPVVAALNAHWDAGHRVEIWSARSDKVRAETVDWLIAQKIDPRLLVNMRPAGDSTRDVELKRSWLHALHPDERPDLVYDDRQSVVDMWRAEGLACFQVIADWETDAAQIIPPTQDPLLTIMVGPSGGGKSSWIAAARRPEEVISSDALRLLYTGGEGDQSRNEDVFVALHRLARARLECGLPVTIDATNLRRKDRLACVALAPAGVGVRYVVVNRPMALKVRDAGRRAGVVMADGKSLIEAHEQRFQSQLKDILRGDGLPQVTVVDARITDLQVAA</sequence>
<dbReference type="RefSeq" id="WP_262170130.1">
    <property type="nucleotide sequence ID" value="NZ_CP104965.1"/>
</dbReference>
<organism evidence="2 3">
    <name type="scientific">Devosia neptuniae</name>
    <dbReference type="NCBI Taxonomy" id="191302"/>
    <lineage>
        <taxon>Bacteria</taxon>
        <taxon>Pseudomonadati</taxon>
        <taxon>Pseudomonadota</taxon>
        <taxon>Alphaproteobacteria</taxon>
        <taxon>Hyphomicrobiales</taxon>
        <taxon>Devosiaceae</taxon>
        <taxon>Devosia</taxon>
    </lineage>
</organism>
<accession>A0ABY6CF51</accession>
<dbReference type="InterPro" id="IPR027417">
    <property type="entry name" value="P-loop_NTPase"/>
</dbReference>
<dbReference type="SUPFAM" id="SSF52540">
    <property type="entry name" value="P-loop containing nucleoside triphosphate hydrolases"/>
    <property type="match status" value="1"/>
</dbReference>
<dbReference type="InterPro" id="IPR056782">
    <property type="entry name" value="HAD_PNKP"/>
</dbReference>
<gene>
    <name evidence="2" type="ORF">N8A98_06665</name>
</gene>
<name>A0ABY6CF51_9HYPH</name>
<dbReference type="Pfam" id="PF13671">
    <property type="entry name" value="AAA_33"/>
    <property type="match status" value="1"/>
</dbReference>
<dbReference type="Gene3D" id="3.40.50.300">
    <property type="entry name" value="P-loop containing nucleotide triphosphate hydrolases"/>
    <property type="match status" value="1"/>
</dbReference>
<dbReference type="Pfam" id="PF25109">
    <property type="entry name" value="HAD_PNKP"/>
    <property type="match status" value="1"/>
</dbReference>
<dbReference type="InterPro" id="IPR036412">
    <property type="entry name" value="HAD-like_sf"/>
</dbReference>
<evidence type="ECO:0000259" key="1">
    <source>
        <dbReference type="Pfam" id="PF25109"/>
    </source>
</evidence>
<dbReference type="SUPFAM" id="SSF56784">
    <property type="entry name" value="HAD-like"/>
    <property type="match status" value="1"/>
</dbReference>
<dbReference type="Proteomes" id="UP001061862">
    <property type="component" value="Chromosome"/>
</dbReference>
<keyword evidence="3" id="KW-1185">Reference proteome</keyword>